<gene>
    <name evidence="11" type="primary">folP</name>
    <name evidence="11" type="ORF">AB6N35_09230</name>
    <name evidence="12" type="ORF">EDD19_10815</name>
</gene>
<accession>A0A4R3ZUF8</accession>
<dbReference type="Pfam" id="PF00809">
    <property type="entry name" value="Pterin_bind"/>
    <property type="match status" value="1"/>
</dbReference>
<keyword evidence="7" id="KW-0479">Metal-binding</keyword>
<reference evidence="14" key="2">
    <citation type="submission" date="2024-07" db="EMBL/GenBank/DDBJ databases">
        <title>Pseudomonas strain that inhibits Aeromonas fish pathogens.</title>
        <authorList>
            <person name="Wildschutte H."/>
        </authorList>
    </citation>
    <scope>NUCLEOTIDE SEQUENCE [LARGE SCALE GENOMIC DNA]</scope>
    <source>
        <strain evidence="14">n60</strain>
    </source>
</reference>
<evidence type="ECO:0000256" key="3">
    <source>
        <dbReference type="ARBA" id="ARBA00004763"/>
    </source>
</evidence>
<keyword evidence="9" id="KW-0289">Folate biosynthesis</keyword>
<evidence type="ECO:0000256" key="6">
    <source>
        <dbReference type="ARBA" id="ARBA00022679"/>
    </source>
</evidence>
<dbReference type="GO" id="GO:0046656">
    <property type="term" value="P:folic acid biosynthetic process"/>
    <property type="evidence" value="ECO:0007669"/>
    <property type="project" value="UniProtKB-KW"/>
</dbReference>
<dbReference type="SUPFAM" id="SSF51717">
    <property type="entry name" value="Dihydropteroate synthetase-like"/>
    <property type="match status" value="1"/>
</dbReference>
<dbReference type="GO" id="GO:0046872">
    <property type="term" value="F:metal ion binding"/>
    <property type="evidence" value="ECO:0007669"/>
    <property type="project" value="UniProtKB-KW"/>
</dbReference>
<keyword evidence="6 11" id="KW-0808">Transferase</keyword>
<dbReference type="Gene3D" id="3.20.20.20">
    <property type="entry name" value="Dihydropteroate synthase-like"/>
    <property type="match status" value="1"/>
</dbReference>
<comment type="catalytic activity">
    <reaction evidence="1">
        <text>(7,8-dihydropterin-6-yl)methyl diphosphate + 4-aminobenzoate = 7,8-dihydropteroate + diphosphate</text>
        <dbReference type="Rhea" id="RHEA:19949"/>
        <dbReference type="ChEBI" id="CHEBI:17836"/>
        <dbReference type="ChEBI" id="CHEBI:17839"/>
        <dbReference type="ChEBI" id="CHEBI:33019"/>
        <dbReference type="ChEBI" id="CHEBI:72950"/>
        <dbReference type="EC" id="2.5.1.15"/>
    </reaction>
</comment>
<evidence type="ECO:0000256" key="4">
    <source>
        <dbReference type="ARBA" id="ARBA00009503"/>
    </source>
</evidence>
<comment type="similarity">
    <text evidence="4">Belongs to the DHPS family.</text>
</comment>
<dbReference type="GO" id="GO:0046654">
    <property type="term" value="P:tetrahydrofolate biosynthetic process"/>
    <property type="evidence" value="ECO:0007669"/>
    <property type="project" value="TreeGrafter"/>
</dbReference>
<sequence>MGVLNVTADSFSDGGRHLAFDDAVSHARRMVSEGADLVDIGGESTRPGALRVEESDEEQRVVPLVREVAGFAPVSVDTMRSRVAARAMEEGAAIINDVSGGLADPDMLRVVAENRRSIILMHWVSPDEYRAGAGGRADYGDDVAGAVRDHLARRADAALAAGIDAADVVLDPGLGFAKNGEDNWALLHGLDRLVDLGFPVLVAASRKRFLGSLLSEPDGRPRAVTGRDPATAAITALSAAAGAWAVRVHDVAPSADAVRVAAAWAAGRAGAH</sequence>
<dbReference type="GO" id="GO:0005829">
    <property type="term" value="C:cytosol"/>
    <property type="evidence" value="ECO:0007669"/>
    <property type="project" value="TreeGrafter"/>
</dbReference>
<evidence type="ECO:0000256" key="2">
    <source>
        <dbReference type="ARBA" id="ARBA00001946"/>
    </source>
</evidence>
<dbReference type="AlphaFoldDB" id="A0A4R3ZUF8"/>
<dbReference type="InterPro" id="IPR045031">
    <property type="entry name" value="DHP_synth-like"/>
</dbReference>
<dbReference type="RefSeq" id="WP_082767560.1">
    <property type="nucleotide sequence ID" value="NZ_CP143053.1"/>
</dbReference>
<dbReference type="PANTHER" id="PTHR20941:SF1">
    <property type="entry name" value="FOLIC ACID SYNTHESIS PROTEIN FOL1"/>
    <property type="match status" value="1"/>
</dbReference>
<evidence type="ECO:0000256" key="1">
    <source>
        <dbReference type="ARBA" id="ARBA00000012"/>
    </source>
</evidence>
<evidence type="ECO:0000259" key="10">
    <source>
        <dbReference type="PROSITE" id="PS50972"/>
    </source>
</evidence>
<evidence type="ECO:0000313" key="14">
    <source>
        <dbReference type="Proteomes" id="UP001560293"/>
    </source>
</evidence>
<evidence type="ECO:0000313" key="13">
    <source>
        <dbReference type="Proteomes" id="UP000295805"/>
    </source>
</evidence>
<comment type="pathway">
    <text evidence="3">Cofactor biosynthesis; tetrahydrofolate biosynthesis; 7,8-dihydrofolate from 2-amino-4-hydroxy-6-hydroxymethyl-7,8-dihydropteridine diphosphate and 4-aminobenzoate: step 1/2.</text>
</comment>
<evidence type="ECO:0000313" key="11">
    <source>
        <dbReference type="EMBL" id="MEX6464523.1"/>
    </source>
</evidence>
<dbReference type="GeneID" id="89529539"/>
<comment type="caution">
    <text evidence="12">The sequence shown here is derived from an EMBL/GenBank/DDBJ whole genome shotgun (WGS) entry which is preliminary data.</text>
</comment>
<dbReference type="EMBL" id="SMCX01000008">
    <property type="protein sequence ID" value="TCW24079.1"/>
    <property type="molecule type" value="Genomic_DNA"/>
</dbReference>
<protein>
    <recommendedName>
        <fullName evidence="5">dihydropteroate synthase</fullName>
        <ecNumber evidence="5">2.5.1.15</ecNumber>
    </recommendedName>
</protein>
<feature type="domain" description="Pterin-binding" evidence="10">
    <location>
        <begin position="1"/>
        <end position="259"/>
    </location>
</feature>
<dbReference type="NCBIfam" id="TIGR01496">
    <property type="entry name" value="DHPS"/>
    <property type="match status" value="1"/>
</dbReference>
<comment type="cofactor">
    <cofactor evidence="2">
        <name>Mg(2+)</name>
        <dbReference type="ChEBI" id="CHEBI:18420"/>
    </cofactor>
</comment>
<dbReference type="PANTHER" id="PTHR20941">
    <property type="entry name" value="FOLATE SYNTHESIS PROTEINS"/>
    <property type="match status" value="1"/>
</dbReference>
<keyword evidence="8" id="KW-0460">Magnesium</keyword>
<evidence type="ECO:0000256" key="5">
    <source>
        <dbReference type="ARBA" id="ARBA00012458"/>
    </source>
</evidence>
<dbReference type="InterPro" id="IPR006390">
    <property type="entry name" value="DHP_synth_dom"/>
</dbReference>
<dbReference type="Proteomes" id="UP000295805">
    <property type="component" value="Unassembled WGS sequence"/>
</dbReference>
<evidence type="ECO:0000313" key="12">
    <source>
        <dbReference type="EMBL" id="TCW24079.1"/>
    </source>
</evidence>
<reference evidence="12 13" key="1">
    <citation type="submission" date="2019-03" db="EMBL/GenBank/DDBJ databases">
        <title>Root nodule microbial communities of legume samples collected from USA, Mexico and Botswana.</title>
        <authorList>
            <person name="Hirsch A."/>
        </authorList>
    </citation>
    <scope>NUCLEOTIDE SEQUENCE [LARGE SCALE GENOMIC DNA]</scope>
    <source>
        <strain evidence="12 13">55</strain>
    </source>
</reference>
<keyword evidence="14" id="KW-1185">Reference proteome</keyword>
<dbReference type="GO" id="GO:0004156">
    <property type="term" value="F:dihydropteroate synthase activity"/>
    <property type="evidence" value="ECO:0007669"/>
    <property type="project" value="UniProtKB-EC"/>
</dbReference>
<proteinExistence type="inferred from homology"/>
<evidence type="ECO:0000256" key="7">
    <source>
        <dbReference type="ARBA" id="ARBA00022723"/>
    </source>
</evidence>
<dbReference type="Proteomes" id="UP001560293">
    <property type="component" value="Unassembled WGS sequence"/>
</dbReference>
<dbReference type="EMBL" id="JBFTEZ010000002">
    <property type="protein sequence ID" value="MEX6464523.1"/>
    <property type="molecule type" value="Genomic_DNA"/>
</dbReference>
<dbReference type="PROSITE" id="PS00793">
    <property type="entry name" value="DHPS_2"/>
    <property type="match status" value="1"/>
</dbReference>
<dbReference type="InterPro" id="IPR000489">
    <property type="entry name" value="Pterin-binding_dom"/>
</dbReference>
<dbReference type="InterPro" id="IPR011005">
    <property type="entry name" value="Dihydropteroate_synth-like_sf"/>
</dbReference>
<dbReference type="EC" id="2.5.1.15" evidence="5"/>
<dbReference type="PROSITE" id="PS50972">
    <property type="entry name" value="PTERIN_BINDING"/>
    <property type="match status" value="1"/>
</dbReference>
<evidence type="ECO:0000256" key="9">
    <source>
        <dbReference type="ARBA" id="ARBA00022909"/>
    </source>
</evidence>
<name>A0A4R3ZUF8_9ACTN</name>
<organism evidence="12 13">
    <name type="scientific">Dietzia cinnamea</name>
    <dbReference type="NCBI Taxonomy" id="321318"/>
    <lineage>
        <taxon>Bacteria</taxon>
        <taxon>Bacillati</taxon>
        <taxon>Actinomycetota</taxon>
        <taxon>Actinomycetes</taxon>
        <taxon>Mycobacteriales</taxon>
        <taxon>Dietziaceae</taxon>
        <taxon>Dietzia</taxon>
    </lineage>
</organism>
<reference evidence="11" key="3">
    <citation type="submission" date="2024-07" db="EMBL/GenBank/DDBJ databases">
        <authorList>
            <person name="Wildschutte H."/>
        </authorList>
    </citation>
    <scope>NUCLEOTIDE SEQUENCE</scope>
    <source>
        <strain evidence="11">N60</strain>
    </source>
</reference>
<evidence type="ECO:0000256" key="8">
    <source>
        <dbReference type="ARBA" id="ARBA00022842"/>
    </source>
</evidence>